<feature type="transmembrane region" description="Helical" evidence="6">
    <location>
        <begin position="253"/>
        <end position="276"/>
    </location>
</feature>
<keyword evidence="4 6" id="KW-0472">Membrane</keyword>
<dbReference type="PANTHER" id="PTHR33048">
    <property type="entry name" value="PTH11-LIKE INTEGRAL MEMBRANE PROTEIN (AFU_ORTHOLOGUE AFUA_5G11245)"/>
    <property type="match status" value="1"/>
</dbReference>
<dbReference type="STRING" id="1081109.A0A168D7U7"/>
<evidence type="ECO:0000256" key="3">
    <source>
        <dbReference type="ARBA" id="ARBA00022989"/>
    </source>
</evidence>
<feature type="transmembrane region" description="Helical" evidence="6">
    <location>
        <begin position="214"/>
        <end position="233"/>
    </location>
</feature>
<evidence type="ECO:0000313" key="9">
    <source>
        <dbReference type="Proteomes" id="UP000078544"/>
    </source>
</evidence>
<dbReference type="Proteomes" id="UP000078544">
    <property type="component" value="Unassembled WGS sequence"/>
</dbReference>
<feature type="transmembrane region" description="Helical" evidence="6">
    <location>
        <begin position="20"/>
        <end position="40"/>
    </location>
</feature>
<reference evidence="8 9" key="1">
    <citation type="journal article" date="2016" name="Genome Biol. Evol.">
        <title>Divergent and convergent evolution of fungal pathogenicity.</title>
        <authorList>
            <person name="Shang Y."/>
            <person name="Xiao G."/>
            <person name="Zheng P."/>
            <person name="Cen K."/>
            <person name="Zhan S."/>
            <person name="Wang C."/>
        </authorList>
    </citation>
    <scope>NUCLEOTIDE SEQUENCE [LARGE SCALE GENOMIC DNA]</scope>
    <source>
        <strain evidence="8 9">RCEF 2490</strain>
    </source>
</reference>
<gene>
    <name evidence="8" type="ORF">AAL_03421</name>
</gene>
<evidence type="ECO:0000256" key="6">
    <source>
        <dbReference type="SAM" id="Phobius"/>
    </source>
</evidence>
<keyword evidence="2 6" id="KW-0812">Transmembrane</keyword>
<evidence type="ECO:0000313" key="8">
    <source>
        <dbReference type="EMBL" id="KZZ97457.1"/>
    </source>
</evidence>
<keyword evidence="9" id="KW-1185">Reference proteome</keyword>
<dbReference type="InterPro" id="IPR052337">
    <property type="entry name" value="SAT4-like"/>
</dbReference>
<keyword evidence="3 6" id="KW-1133">Transmembrane helix</keyword>
<accession>A0A168D7U7</accession>
<comment type="similarity">
    <text evidence="5">Belongs to the SAT4 family.</text>
</comment>
<comment type="subcellular location">
    <subcellularLocation>
        <location evidence="1">Membrane</location>
        <topology evidence="1">Multi-pass membrane protein</topology>
    </subcellularLocation>
</comment>
<dbReference type="Pfam" id="PF20684">
    <property type="entry name" value="Fung_rhodopsin"/>
    <property type="match status" value="1"/>
</dbReference>
<comment type="caution">
    <text evidence="8">The sequence shown here is derived from an EMBL/GenBank/DDBJ whole genome shotgun (WGS) entry which is preliminary data.</text>
</comment>
<evidence type="ECO:0000256" key="4">
    <source>
        <dbReference type="ARBA" id="ARBA00023136"/>
    </source>
</evidence>
<feature type="transmembrane region" description="Helical" evidence="6">
    <location>
        <begin position="130"/>
        <end position="151"/>
    </location>
</feature>
<sequence>METARPAQPPPDKNRGPQMLAIVWSLSAVSTIMVAMRCYARWTIRGLGWDDWAMVMAMIFYTIGNSILIYEVHLGSGRHAYYLSRQQILEAARWTHVSQPWILLVYSTARISVALLTLRFIGVASFWRRWLLIYVMVSSLIVNVLTIALSLSQCSPRSALWNHNIPGATCWPKNVMMSYTYFLFAYNCFCDVVLALLPATFIYKLQMNSAKKRILTVVLGLGLLAAVCSGIKIKFQHELQERVDFTWLSYDIVMWSSAEAFLLIFCGCVPTLMPLWDRFVSKKLTSSSDQVPLRPSAGSFGMHRIKNRLWSDRTRGSGTMTEVGSSRPGGVGHSAERIHVTNSFQVNHESFNKV</sequence>
<dbReference type="PANTHER" id="PTHR33048:SF146">
    <property type="entry name" value="INTEGRAL MEMBRANE PROTEIN"/>
    <property type="match status" value="1"/>
</dbReference>
<evidence type="ECO:0000256" key="1">
    <source>
        <dbReference type="ARBA" id="ARBA00004141"/>
    </source>
</evidence>
<proteinExistence type="inferred from homology"/>
<dbReference type="AlphaFoldDB" id="A0A168D7U7"/>
<feature type="transmembrane region" description="Helical" evidence="6">
    <location>
        <begin position="181"/>
        <end position="202"/>
    </location>
</feature>
<feature type="domain" description="Rhodopsin" evidence="7">
    <location>
        <begin position="36"/>
        <end position="277"/>
    </location>
</feature>
<dbReference type="EMBL" id="AZGY01000006">
    <property type="protein sequence ID" value="KZZ97457.1"/>
    <property type="molecule type" value="Genomic_DNA"/>
</dbReference>
<name>A0A168D7U7_9HYPO</name>
<dbReference type="GO" id="GO:0016020">
    <property type="term" value="C:membrane"/>
    <property type="evidence" value="ECO:0007669"/>
    <property type="project" value="UniProtKB-SubCell"/>
</dbReference>
<evidence type="ECO:0000256" key="5">
    <source>
        <dbReference type="ARBA" id="ARBA00038359"/>
    </source>
</evidence>
<protein>
    <submittedName>
        <fullName evidence="8">Integral membrane protein</fullName>
    </submittedName>
</protein>
<evidence type="ECO:0000256" key="2">
    <source>
        <dbReference type="ARBA" id="ARBA00022692"/>
    </source>
</evidence>
<feature type="transmembrane region" description="Helical" evidence="6">
    <location>
        <begin position="101"/>
        <end position="118"/>
    </location>
</feature>
<feature type="transmembrane region" description="Helical" evidence="6">
    <location>
        <begin position="52"/>
        <end position="70"/>
    </location>
</feature>
<evidence type="ECO:0000259" key="7">
    <source>
        <dbReference type="Pfam" id="PF20684"/>
    </source>
</evidence>
<organism evidence="8 9">
    <name type="scientific">Moelleriella libera RCEF 2490</name>
    <dbReference type="NCBI Taxonomy" id="1081109"/>
    <lineage>
        <taxon>Eukaryota</taxon>
        <taxon>Fungi</taxon>
        <taxon>Dikarya</taxon>
        <taxon>Ascomycota</taxon>
        <taxon>Pezizomycotina</taxon>
        <taxon>Sordariomycetes</taxon>
        <taxon>Hypocreomycetidae</taxon>
        <taxon>Hypocreales</taxon>
        <taxon>Clavicipitaceae</taxon>
        <taxon>Moelleriella</taxon>
    </lineage>
</organism>
<dbReference type="OrthoDB" id="5429740at2759"/>
<dbReference type="InterPro" id="IPR049326">
    <property type="entry name" value="Rhodopsin_dom_fungi"/>
</dbReference>